<gene>
    <name evidence="7" type="ORF">HERILL_LOCUS8626</name>
</gene>
<dbReference type="Pfam" id="PF00007">
    <property type="entry name" value="Cys_knot"/>
    <property type="match status" value="1"/>
</dbReference>
<dbReference type="SUPFAM" id="SSF57501">
    <property type="entry name" value="Cystine-knot cytokines"/>
    <property type="match status" value="1"/>
</dbReference>
<dbReference type="AlphaFoldDB" id="A0A7R8YU61"/>
<keyword evidence="5" id="KW-0732">Signal</keyword>
<dbReference type="Gene3D" id="2.10.90.10">
    <property type="entry name" value="Cystine-knot cytokines"/>
    <property type="match status" value="1"/>
</dbReference>
<keyword evidence="4" id="KW-1015">Disulfide bond</keyword>
<evidence type="ECO:0000256" key="4">
    <source>
        <dbReference type="ARBA" id="ARBA00023157"/>
    </source>
</evidence>
<dbReference type="CDD" id="cd00069">
    <property type="entry name" value="GHB_like"/>
    <property type="match status" value="1"/>
</dbReference>
<sequence>MTIELSFLSIVSLALIPLSYTMSMEFPAVIEGPTTAPLGCHRRLYTYRVSQVDSKGRMCWDHVSVMSCWGRCDSSEISDWKFPYKRSYHPVCVHAARSKAVAMLRNCDEDAEPEARKYEYMEALSCNCHTCSTTDTSCEAPNEIRDEFSTRVLTLAGPDPDDLEY</sequence>
<evidence type="ECO:0000313" key="7">
    <source>
        <dbReference type="EMBL" id="CAD7085807.1"/>
    </source>
</evidence>
<comment type="subcellular location">
    <subcellularLocation>
        <location evidence="1">Secreted</location>
    </subcellularLocation>
</comment>
<evidence type="ECO:0000313" key="8">
    <source>
        <dbReference type="Proteomes" id="UP000594454"/>
    </source>
</evidence>
<organism evidence="7 8">
    <name type="scientific">Hermetia illucens</name>
    <name type="common">Black soldier fly</name>
    <dbReference type="NCBI Taxonomy" id="343691"/>
    <lineage>
        <taxon>Eukaryota</taxon>
        <taxon>Metazoa</taxon>
        <taxon>Ecdysozoa</taxon>
        <taxon>Arthropoda</taxon>
        <taxon>Hexapoda</taxon>
        <taxon>Insecta</taxon>
        <taxon>Pterygota</taxon>
        <taxon>Neoptera</taxon>
        <taxon>Endopterygota</taxon>
        <taxon>Diptera</taxon>
        <taxon>Brachycera</taxon>
        <taxon>Stratiomyomorpha</taxon>
        <taxon>Stratiomyidae</taxon>
        <taxon>Hermetiinae</taxon>
        <taxon>Hermetia</taxon>
    </lineage>
</organism>
<dbReference type="InParanoid" id="A0A7R8YU61"/>
<feature type="domain" description="Glycoprotein hormone subunit beta" evidence="6">
    <location>
        <begin position="59"/>
        <end position="142"/>
    </location>
</feature>
<evidence type="ECO:0000256" key="3">
    <source>
        <dbReference type="ARBA" id="ARBA00022525"/>
    </source>
</evidence>
<keyword evidence="3" id="KW-0964">Secreted</keyword>
<evidence type="ECO:0000256" key="1">
    <source>
        <dbReference type="ARBA" id="ARBA00004613"/>
    </source>
</evidence>
<dbReference type="FunCoup" id="A0A7R8YU61">
    <property type="interactions" value="44"/>
</dbReference>
<protein>
    <recommendedName>
        <fullName evidence="6">Glycoprotein hormone subunit beta domain-containing protein</fullName>
    </recommendedName>
</protein>
<dbReference type="GO" id="GO:0005179">
    <property type="term" value="F:hormone activity"/>
    <property type="evidence" value="ECO:0007669"/>
    <property type="project" value="InterPro"/>
</dbReference>
<evidence type="ECO:0000259" key="6">
    <source>
        <dbReference type="Pfam" id="PF00007"/>
    </source>
</evidence>
<dbReference type="OMA" id="KYKYMEA"/>
<dbReference type="GO" id="GO:0007186">
    <property type="term" value="P:G protein-coupled receptor signaling pathway"/>
    <property type="evidence" value="ECO:0007669"/>
    <property type="project" value="TreeGrafter"/>
</dbReference>
<name>A0A7R8YU61_HERIL</name>
<feature type="chain" id="PRO_5031161744" description="Glycoprotein hormone subunit beta domain-containing protein" evidence="5">
    <location>
        <begin position="24"/>
        <end position="165"/>
    </location>
</feature>
<accession>A0A7R8YU61</accession>
<dbReference type="PANTHER" id="PTHR11515">
    <property type="entry name" value="GLYCOPROTEIN HORMONE BETA CHAIN"/>
    <property type="match status" value="1"/>
</dbReference>
<dbReference type="InterPro" id="IPR001545">
    <property type="entry name" value="Gonadotropin_bsu"/>
</dbReference>
<dbReference type="GO" id="GO:0005615">
    <property type="term" value="C:extracellular space"/>
    <property type="evidence" value="ECO:0007669"/>
    <property type="project" value="TreeGrafter"/>
</dbReference>
<dbReference type="PANTHER" id="PTHR11515:SF13">
    <property type="entry name" value="GLYCOPROTEIN HORMONE BETA 5, ISOFORM A"/>
    <property type="match status" value="1"/>
</dbReference>
<dbReference type="GO" id="GO:0005737">
    <property type="term" value="C:cytoplasm"/>
    <property type="evidence" value="ECO:0007669"/>
    <property type="project" value="TreeGrafter"/>
</dbReference>
<evidence type="ECO:0000256" key="2">
    <source>
        <dbReference type="ARBA" id="ARBA00006552"/>
    </source>
</evidence>
<proteinExistence type="inferred from homology"/>
<feature type="signal peptide" evidence="5">
    <location>
        <begin position="1"/>
        <end position="23"/>
    </location>
</feature>
<evidence type="ECO:0000256" key="5">
    <source>
        <dbReference type="SAM" id="SignalP"/>
    </source>
</evidence>
<comment type="similarity">
    <text evidence="2">Belongs to the glycoprotein hormones subunit beta family.</text>
</comment>
<dbReference type="InterPro" id="IPR006208">
    <property type="entry name" value="Glyco_hormone_CN"/>
</dbReference>
<dbReference type="EMBL" id="LR899011">
    <property type="protein sequence ID" value="CAD7085807.1"/>
    <property type="molecule type" value="Genomic_DNA"/>
</dbReference>
<dbReference type="InterPro" id="IPR029034">
    <property type="entry name" value="Cystine-knot_cytokine"/>
</dbReference>
<dbReference type="Proteomes" id="UP000594454">
    <property type="component" value="Chromosome 3"/>
</dbReference>
<dbReference type="OrthoDB" id="10006958at2759"/>
<dbReference type="FunFam" id="2.10.90.10:FF:000048">
    <property type="entry name" value="Glycoprotein hormone beta 5"/>
    <property type="match status" value="1"/>
</dbReference>
<keyword evidence="8" id="KW-1185">Reference proteome</keyword>
<reference evidence="7 8" key="1">
    <citation type="submission" date="2020-11" db="EMBL/GenBank/DDBJ databases">
        <authorList>
            <person name="Wallbank WR R."/>
            <person name="Pardo Diaz C."/>
            <person name="Kozak K."/>
            <person name="Martin S."/>
            <person name="Jiggins C."/>
            <person name="Moest M."/>
            <person name="Warren A I."/>
            <person name="Generalovic N T."/>
            <person name="Byers J.R.P. K."/>
            <person name="Montejo-Kovacevich G."/>
            <person name="Yen C E."/>
        </authorList>
    </citation>
    <scope>NUCLEOTIDE SEQUENCE [LARGE SCALE GENOMIC DNA]</scope>
</reference>